<reference evidence="2 3" key="1">
    <citation type="journal article" date="2024" name="Chem. Sci.">
        <title>Discovery of megapolipeptins by genome mining of a Burkholderiales bacteria collection.</title>
        <authorList>
            <person name="Paulo B.S."/>
            <person name="Recchia M.J.J."/>
            <person name="Lee S."/>
            <person name="Fergusson C.H."/>
            <person name="Romanowski S.B."/>
            <person name="Hernandez A."/>
            <person name="Krull N."/>
            <person name="Liu D.Y."/>
            <person name="Cavanagh H."/>
            <person name="Bos A."/>
            <person name="Gray C.A."/>
            <person name="Murphy B.T."/>
            <person name="Linington R.G."/>
            <person name="Eustaquio A.S."/>
        </authorList>
    </citation>
    <scope>NUCLEOTIDE SEQUENCE [LARGE SCALE GENOMIC DNA]</scope>
    <source>
        <strain evidence="2 3">RL21-008-BIB-B</strain>
    </source>
</reference>
<feature type="domain" description="Hemerythrin-like" evidence="1">
    <location>
        <begin position="3"/>
        <end position="133"/>
    </location>
</feature>
<name>A0ABW8ZB88_9BURK</name>
<evidence type="ECO:0000259" key="1">
    <source>
        <dbReference type="Pfam" id="PF01814"/>
    </source>
</evidence>
<dbReference type="Pfam" id="PF01814">
    <property type="entry name" value="Hemerythrin"/>
    <property type="match status" value="1"/>
</dbReference>
<dbReference type="RefSeq" id="WP_408168698.1">
    <property type="nucleotide sequence ID" value="NZ_JAQQFR010000009.1"/>
</dbReference>
<dbReference type="EMBL" id="JAQQFR010000009">
    <property type="protein sequence ID" value="MFL9879633.1"/>
    <property type="molecule type" value="Genomic_DNA"/>
</dbReference>
<organism evidence="2 3">
    <name type="scientific">Herbaspirillum rhizosphaerae</name>
    <dbReference type="NCBI Taxonomy" id="346179"/>
    <lineage>
        <taxon>Bacteria</taxon>
        <taxon>Pseudomonadati</taxon>
        <taxon>Pseudomonadota</taxon>
        <taxon>Betaproteobacteria</taxon>
        <taxon>Burkholderiales</taxon>
        <taxon>Oxalobacteraceae</taxon>
        <taxon>Herbaspirillum</taxon>
    </lineage>
</organism>
<keyword evidence="3" id="KW-1185">Reference proteome</keyword>
<accession>A0ABW8ZB88</accession>
<sequence>MNIDKYKHQHIAIFNSIRQLKELSHEGIPQNAADIAALVIKMSSVIKLHLSIEDKFLYPALQEANNPRLAMLGKQYQHEMTHIAETYGEFARKWNDAGHLIADPEGFRTEANRVLKILFERMQREDRDFYPMIEVA</sequence>
<dbReference type="Proteomes" id="UP001629214">
    <property type="component" value="Unassembled WGS sequence"/>
</dbReference>
<evidence type="ECO:0000313" key="2">
    <source>
        <dbReference type="EMBL" id="MFL9879633.1"/>
    </source>
</evidence>
<dbReference type="Gene3D" id="1.20.120.520">
    <property type="entry name" value="nmb1532 protein domain like"/>
    <property type="match status" value="1"/>
</dbReference>
<dbReference type="InterPro" id="IPR012312">
    <property type="entry name" value="Hemerythrin-like"/>
</dbReference>
<evidence type="ECO:0000313" key="3">
    <source>
        <dbReference type="Proteomes" id="UP001629214"/>
    </source>
</evidence>
<proteinExistence type="predicted"/>
<gene>
    <name evidence="2" type="ORF">PQR63_14635</name>
</gene>
<comment type="caution">
    <text evidence="2">The sequence shown here is derived from an EMBL/GenBank/DDBJ whole genome shotgun (WGS) entry which is preliminary data.</text>
</comment>
<protein>
    <submittedName>
        <fullName evidence="2">Hemerythrin domain-containing protein</fullName>
    </submittedName>
</protein>